<sequence length="251" mass="27869">MEKQNNRYKRQKMLKNWGESGQKRLQESRVLIAGAGGLGSPVALYLASAGVGSITICDMDCVDWSNLNRQILHTPQRIGLNKAISAAQTLSQFNQDIVVHTVTEKIDKENVGKLVKQSDIIVDCLDNFEARYLLMEQAVLYRVPYVYASVWGMEGRLTFFYPPDTPCLQCVFPESPVKEEIPIVGATAGVIGSLQALEVIKYLIGTGTVYYGNMLIWDGSINQFHTVKLHKREGCPICGRSRVSLPDEGGK</sequence>
<dbReference type="GO" id="GO:0004792">
    <property type="term" value="F:thiosulfate-cyanide sulfurtransferase activity"/>
    <property type="evidence" value="ECO:0007669"/>
    <property type="project" value="TreeGrafter"/>
</dbReference>
<dbReference type="RefSeq" id="WP_074926066.1">
    <property type="nucleotide sequence ID" value="NZ_AP031445.1"/>
</dbReference>
<dbReference type="AlphaFoldDB" id="A0A829W818"/>
<dbReference type="CDD" id="cd00757">
    <property type="entry name" value="ThiF_MoeB_HesA_family"/>
    <property type="match status" value="1"/>
</dbReference>
<keyword evidence="2" id="KW-1133">Transmembrane helix</keyword>
<keyword evidence="2" id="KW-0812">Transmembrane</keyword>
<proteinExistence type="inferred from homology"/>
<dbReference type="InterPro" id="IPR000594">
    <property type="entry name" value="ThiF_NAD_FAD-bd"/>
</dbReference>
<dbReference type="Proteomes" id="UP000315200">
    <property type="component" value="Unassembled WGS sequence"/>
</dbReference>
<dbReference type="PANTHER" id="PTHR10953:SF102">
    <property type="entry name" value="ADENYLYLTRANSFERASE AND SULFURTRANSFERASE MOCS3"/>
    <property type="match status" value="1"/>
</dbReference>
<dbReference type="EMBL" id="BJLB01000001">
    <property type="protein sequence ID" value="GEA38485.1"/>
    <property type="molecule type" value="Genomic_DNA"/>
</dbReference>
<gene>
    <name evidence="4" type="ORF">Ccl03g_41980</name>
</gene>
<evidence type="ECO:0000256" key="2">
    <source>
        <dbReference type="SAM" id="Phobius"/>
    </source>
</evidence>
<comment type="similarity">
    <text evidence="1">Belongs to the HesA/MoeB/ThiF family.</text>
</comment>
<keyword evidence="2" id="KW-0472">Membrane</keyword>
<evidence type="ECO:0000313" key="5">
    <source>
        <dbReference type="Proteomes" id="UP000315200"/>
    </source>
</evidence>
<dbReference type="Gene3D" id="3.40.50.720">
    <property type="entry name" value="NAD(P)-binding Rossmann-like Domain"/>
    <property type="match status" value="1"/>
</dbReference>
<name>A0A829W818_9FIRM</name>
<dbReference type="SUPFAM" id="SSF69572">
    <property type="entry name" value="Activating enzymes of the ubiquitin-like proteins"/>
    <property type="match status" value="1"/>
</dbReference>
<dbReference type="GO" id="GO:0005737">
    <property type="term" value="C:cytoplasm"/>
    <property type="evidence" value="ECO:0007669"/>
    <property type="project" value="TreeGrafter"/>
</dbReference>
<evidence type="ECO:0000256" key="1">
    <source>
        <dbReference type="ARBA" id="ARBA00009919"/>
    </source>
</evidence>
<keyword evidence="4" id="KW-0808">Transferase</keyword>
<feature type="domain" description="THIF-type NAD/FAD binding fold" evidence="3">
    <location>
        <begin position="8"/>
        <end position="236"/>
    </location>
</feature>
<dbReference type="PANTHER" id="PTHR10953">
    <property type="entry name" value="UBIQUITIN-ACTIVATING ENZYME E1"/>
    <property type="match status" value="1"/>
</dbReference>
<organism evidence="4 5">
    <name type="scientific">Enterocloster clostridioformis</name>
    <dbReference type="NCBI Taxonomy" id="1531"/>
    <lineage>
        <taxon>Bacteria</taxon>
        <taxon>Bacillati</taxon>
        <taxon>Bacillota</taxon>
        <taxon>Clostridia</taxon>
        <taxon>Lachnospirales</taxon>
        <taxon>Lachnospiraceae</taxon>
        <taxon>Enterocloster</taxon>
    </lineage>
</organism>
<feature type="transmembrane region" description="Helical" evidence="2">
    <location>
        <begin position="30"/>
        <end position="51"/>
    </location>
</feature>
<keyword evidence="4" id="KW-0548">Nucleotidyltransferase</keyword>
<dbReference type="GO" id="GO:0008641">
    <property type="term" value="F:ubiquitin-like modifier activating enzyme activity"/>
    <property type="evidence" value="ECO:0007669"/>
    <property type="project" value="InterPro"/>
</dbReference>
<comment type="caution">
    <text evidence="4">The sequence shown here is derived from an EMBL/GenBank/DDBJ whole genome shotgun (WGS) entry which is preliminary data.</text>
</comment>
<dbReference type="Pfam" id="PF00899">
    <property type="entry name" value="ThiF"/>
    <property type="match status" value="1"/>
</dbReference>
<reference evidence="4 5" key="1">
    <citation type="submission" date="2019-06" db="EMBL/GenBank/DDBJ databases">
        <title>Draft genome sequence of [Clostridium] clostridioforme NBRC 113352.</title>
        <authorList>
            <person name="Miura T."/>
            <person name="Furukawa M."/>
            <person name="Shimamura M."/>
            <person name="Ohyama Y."/>
            <person name="Yamazoe A."/>
            <person name="Kawasaki H."/>
        </authorList>
    </citation>
    <scope>NUCLEOTIDE SEQUENCE [LARGE SCALE GENOMIC DNA]</scope>
    <source>
        <strain evidence="4 5">NBRC 113352</strain>
    </source>
</reference>
<dbReference type="InterPro" id="IPR045886">
    <property type="entry name" value="ThiF/MoeB/HesA"/>
</dbReference>
<dbReference type="FunFam" id="3.40.50.720:FF:000080">
    <property type="entry name" value="Thiazole biosynthesis adenylyltransferase ThiF"/>
    <property type="match status" value="1"/>
</dbReference>
<evidence type="ECO:0000259" key="3">
    <source>
        <dbReference type="Pfam" id="PF00899"/>
    </source>
</evidence>
<protein>
    <submittedName>
        <fullName evidence="4">Adenylyltransferase</fullName>
    </submittedName>
</protein>
<accession>A0A829W818</accession>
<dbReference type="InterPro" id="IPR035985">
    <property type="entry name" value="Ubiquitin-activating_enz"/>
</dbReference>
<evidence type="ECO:0000313" key="4">
    <source>
        <dbReference type="EMBL" id="GEA38485.1"/>
    </source>
</evidence>
<dbReference type="GO" id="GO:0016779">
    <property type="term" value="F:nucleotidyltransferase activity"/>
    <property type="evidence" value="ECO:0007669"/>
    <property type="project" value="UniProtKB-KW"/>
</dbReference>